<dbReference type="SMART" id="SM00382">
    <property type="entry name" value="AAA"/>
    <property type="match status" value="2"/>
</dbReference>
<dbReference type="GO" id="GO:0005524">
    <property type="term" value="F:ATP binding"/>
    <property type="evidence" value="ECO:0007669"/>
    <property type="project" value="UniProtKB-KW"/>
</dbReference>
<evidence type="ECO:0000313" key="6">
    <source>
        <dbReference type="RefSeq" id="XP_013407666.1"/>
    </source>
</evidence>
<dbReference type="Proteomes" id="UP000085678">
    <property type="component" value="Unplaced"/>
</dbReference>
<dbReference type="KEGG" id="lak:106171746"/>
<evidence type="ECO:0000313" key="5">
    <source>
        <dbReference type="RefSeq" id="XP_013407658.1"/>
    </source>
</evidence>
<dbReference type="PANTHER" id="PTHR23077">
    <property type="entry name" value="AAA-FAMILY ATPASE"/>
    <property type="match status" value="1"/>
</dbReference>
<accession>A0A1S3JBH6</accession>
<dbReference type="InterPro" id="IPR041569">
    <property type="entry name" value="AAA_lid_3"/>
</dbReference>
<evidence type="ECO:0000259" key="3">
    <source>
        <dbReference type="SMART" id="SM00382"/>
    </source>
</evidence>
<dbReference type="InterPro" id="IPR003959">
    <property type="entry name" value="ATPase_AAA_core"/>
</dbReference>
<protein>
    <submittedName>
        <fullName evidence="5 6">Spermatogenesis-associated protein 5-like protein 1</fullName>
    </submittedName>
</protein>
<dbReference type="GeneID" id="106171746"/>
<dbReference type="GO" id="GO:0005634">
    <property type="term" value="C:nucleus"/>
    <property type="evidence" value="ECO:0007669"/>
    <property type="project" value="TreeGrafter"/>
</dbReference>
<dbReference type="PROSITE" id="PS00674">
    <property type="entry name" value="AAA"/>
    <property type="match status" value="2"/>
</dbReference>
<evidence type="ECO:0000256" key="2">
    <source>
        <dbReference type="ARBA" id="ARBA00022840"/>
    </source>
</evidence>
<dbReference type="InterPro" id="IPR003593">
    <property type="entry name" value="AAA+_ATPase"/>
</dbReference>
<dbReference type="Pfam" id="PF17862">
    <property type="entry name" value="AAA_lid_3"/>
    <property type="match status" value="2"/>
</dbReference>
<keyword evidence="2" id="KW-0067">ATP-binding</keyword>
<dbReference type="GO" id="GO:0030970">
    <property type="term" value="P:retrograde protein transport, ER to cytosol"/>
    <property type="evidence" value="ECO:0007669"/>
    <property type="project" value="TreeGrafter"/>
</dbReference>
<dbReference type="Gene3D" id="3.40.50.300">
    <property type="entry name" value="P-loop containing nucleotide triphosphate hydrolases"/>
    <property type="match status" value="2"/>
</dbReference>
<dbReference type="Gene3D" id="1.10.8.60">
    <property type="match status" value="2"/>
</dbReference>
<dbReference type="FunFam" id="3.40.50.300:FF:000061">
    <property type="entry name" value="ATPase family, AAA domain-containing 2"/>
    <property type="match status" value="1"/>
</dbReference>
<dbReference type="InterPro" id="IPR027417">
    <property type="entry name" value="P-loop_NTPase"/>
</dbReference>
<feature type="domain" description="AAA+ ATPase" evidence="3">
    <location>
        <begin position="236"/>
        <end position="374"/>
    </location>
</feature>
<dbReference type="RefSeq" id="XP_013407683.1">
    <property type="nucleotide sequence ID" value="XM_013552229.1"/>
</dbReference>
<dbReference type="GO" id="GO:0005829">
    <property type="term" value="C:cytosol"/>
    <property type="evidence" value="ECO:0007669"/>
    <property type="project" value="TreeGrafter"/>
</dbReference>
<dbReference type="STRING" id="7574.A0A1S3JBH6"/>
<dbReference type="Pfam" id="PF00004">
    <property type="entry name" value="AAA"/>
    <property type="match status" value="2"/>
</dbReference>
<proteinExistence type="predicted"/>
<dbReference type="OrthoDB" id="27435at2759"/>
<reference evidence="5 6" key="1">
    <citation type="submission" date="2025-04" db="UniProtKB">
        <authorList>
            <consortium name="RefSeq"/>
        </authorList>
    </citation>
    <scope>IDENTIFICATION</scope>
    <source>
        <tissue evidence="5 6">Gonads</tissue>
    </source>
</reference>
<dbReference type="RefSeq" id="XP_013407674.1">
    <property type="nucleotide sequence ID" value="XM_013552220.1"/>
</dbReference>
<dbReference type="FunFam" id="3.40.50.300:FF:001081">
    <property type="entry name" value="Spermatogenesis-associated protein 5-like protein 1"/>
    <property type="match status" value="1"/>
</dbReference>
<dbReference type="GO" id="GO:0034098">
    <property type="term" value="C:VCP-NPL4-UFD1 AAA ATPase complex"/>
    <property type="evidence" value="ECO:0007669"/>
    <property type="project" value="TreeGrafter"/>
</dbReference>
<evidence type="ECO:0000313" key="7">
    <source>
        <dbReference type="RefSeq" id="XP_013407674.1"/>
    </source>
</evidence>
<keyword evidence="4" id="KW-1185">Reference proteome</keyword>
<dbReference type="GO" id="GO:0051228">
    <property type="term" value="P:mitotic spindle disassembly"/>
    <property type="evidence" value="ECO:0007669"/>
    <property type="project" value="TreeGrafter"/>
</dbReference>
<dbReference type="CDD" id="cd19511">
    <property type="entry name" value="RecA-like_CDC48_r2-like"/>
    <property type="match status" value="1"/>
</dbReference>
<evidence type="ECO:0000256" key="1">
    <source>
        <dbReference type="ARBA" id="ARBA00022741"/>
    </source>
</evidence>
<feature type="domain" description="AAA+ ATPase" evidence="3">
    <location>
        <begin position="506"/>
        <end position="675"/>
    </location>
</feature>
<keyword evidence="1" id="KW-0547">Nucleotide-binding</keyword>
<gene>
    <name evidence="5 6 7 8" type="primary">LOC106171746</name>
</gene>
<dbReference type="AlphaFoldDB" id="A0A1S3JBH6"/>
<dbReference type="GO" id="GO:0097352">
    <property type="term" value="P:autophagosome maturation"/>
    <property type="evidence" value="ECO:0007669"/>
    <property type="project" value="TreeGrafter"/>
</dbReference>
<organism evidence="4 8">
    <name type="scientific">Lingula anatina</name>
    <name type="common">Brachiopod</name>
    <name type="synonym">Lingula unguis</name>
    <dbReference type="NCBI Taxonomy" id="7574"/>
    <lineage>
        <taxon>Eukaryota</taxon>
        <taxon>Metazoa</taxon>
        <taxon>Spiralia</taxon>
        <taxon>Lophotrochozoa</taxon>
        <taxon>Brachiopoda</taxon>
        <taxon>Linguliformea</taxon>
        <taxon>Lingulata</taxon>
        <taxon>Lingulida</taxon>
        <taxon>Linguloidea</taxon>
        <taxon>Lingulidae</taxon>
        <taxon>Lingula</taxon>
    </lineage>
</organism>
<name>A0A1S3JBH6_LINAN</name>
<dbReference type="InterPro" id="IPR003960">
    <property type="entry name" value="ATPase_AAA_CS"/>
</dbReference>
<dbReference type="InterPro" id="IPR050168">
    <property type="entry name" value="AAA_ATPase_domain"/>
</dbReference>
<dbReference type="PANTHER" id="PTHR23077:SF194">
    <property type="entry name" value="ATPASE FAMILY GENE 2 PROTEIN HOMOLOG B"/>
    <property type="match status" value="1"/>
</dbReference>
<evidence type="ECO:0000313" key="4">
    <source>
        <dbReference type="Proteomes" id="UP000085678"/>
    </source>
</evidence>
<dbReference type="RefSeq" id="XP_013407658.1">
    <property type="nucleotide sequence ID" value="XM_013552204.1"/>
</dbReference>
<dbReference type="RefSeq" id="XP_013407666.1">
    <property type="nucleotide sequence ID" value="XM_013552212.1"/>
</dbReference>
<dbReference type="SUPFAM" id="SSF52540">
    <property type="entry name" value="P-loop containing nucleoside triphosphate hydrolases"/>
    <property type="match status" value="2"/>
</dbReference>
<dbReference type="GO" id="GO:0016887">
    <property type="term" value="F:ATP hydrolysis activity"/>
    <property type="evidence" value="ECO:0007669"/>
    <property type="project" value="InterPro"/>
</dbReference>
<dbReference type="GO" id="GO:0031593">
    <property type="term" value="F:polyubiquitin modification-dependent protein binding"/>
    <property type="evidence" value="ECO:0007669"/>
    <property type="project" value="TreeGrafter"/>
</dbReference>
<sequence>MDHLIVLPLDVFDMHSQRCRLGPLLMSRLGVSLGNCVKIWWKNQCHLSIAWPREDCHEKFLQVDGFVTSVQPDAQAEKLNDMENNQITVFKHVKQFSAVYLNVVMTDLDFVLKLNENPNMKKGYLISKCRCLLNNLYVAANFKVDFTEHTLGKLYGISYIEIATALPDNLEVGRVLTVTDIEIKKVISKRRYDYCQKRTSDMSSIGGLEQEAKKLREIISLPFQYQQQVENVRLELPKGVLLSGPPGTGKTSLVRAICSEYAVVLLHINGPELTGPRPGESEENLRKSFKEAINLSKEGPTVLFIDEIDSLCPRQSKSGQQDGRMLGQLLTLMDGLQSRERLVVLAATNRASAVDPSLRRSGRFDQEFFIGIPSESQRRQILSVHTKSLLLGECVNLDRLADMTKGYVGADLACICNEAAYSSMARCKCLLKVERINPEPVTMLDFTTSIHNITPSTQKGSDILVDGKPVLWEQIGGLQTVKLQLKQSVEWPLQHPEAFSRLGLPLPKGVLLYGPPGCSKTMLVKAAATACGATFLSVSGAQLYSPFVGDSEKALSEAFSRARMGAPSILFLDEIDSIIGKRSESSTNRSVQERVLSVLLNEMDGVGIKVEEKTTRSGGKERLLEGVPSWSQAEFSEVDNSHVLVVAATNRPDMLDEALLRPGRFDRIIYVPPPGLEAREEIIRIHSRHMPKTDVDVRWLAEQTAGFTGADLENLCREASLHALSERGLDVEVITQQDFAGVLANLKPSVTSSQLEQYSILNWRTKTNKE</sequence>
<evidence type="ECO:0000313" key="8">
    <source>
        <dbReference type="RefSeq" id="XP_013407683.1"/>
    </source>
</evidence>